<name>A0ABX9AUW5_9ENTR</name>
<dbReference type="Proteomes" id="UP000825886">
    <property type="component" value="Chromosome"/>
</dbReference>
<proteinExistence type="predicted"/>
<dbReference type="Pfam" id="PF11162">
    <property type="entry name" value="DUF2946"/>
    <property type="match status" value="1"/>
</dbReference>
<accession>A0ABX9AUW5</accession>
<evidence type="ECO:0000313" key="2">
    <source>
        <dbReference type="EMBL" id="QZN98191.1"/>
    </source>
</evidence>
<gene>
    <name evidence="2" type="ORF">K6K13_20835</name>
</gene>
<keyword evidence="1" id="KW-1133">Transmembrane helix</keyword>
<organism evidence="2 3">
    <name type="scientific">Symbiopectobacterium purcellii</name>
    <dbReference type="NCBI Taxonomy" id="2871826"/>
    <lineage>
        <taxon>Bacteria</taxon>
        <taxon>Pseudomonadati</taxon>
        <taxon>Pseudomonadota</taxon>
        <taxon>Gammaproteobacteria</taxon>
        <taxon>Enterobacterales</taxon>
        <taxon>Enterobacteriaceae</taxon>
    </lineage>
</organism>
<dbReference type="InterPro" id="IPR021333">
    <property type="entry name" value="DUF2946"/>
</dbReference>
<evidence type="ECO:0000313" key="3">
    <source>
        <dbReference type="Proteomes" id="UP000825886"/>
    </source>
</evidence>
<keyword evidence="3" id="KW-1185">Reference proteome</keyword>
<evidence type="ECO:0000256" key="1">
    <source>
        <dbReference type="SAM" id="Phobius"/>
    </source>
</evidence>
<feature type="transmembrane region" description="Helical" evidence="1">
    <location>
        <begin position="74"/>
        <end position="96"/>
    </location>
</feature>
<dbReference type="EMBL" id="CP081864">
    <property type="protein sequence ID" value="QZN98191.1"/>
    <property type="molecule type" value="Genomic_DNA"/>
</dbReference>
<reference evidence="2 3" key="1">
    <citation type="submission" date="2021-08" db="EMBL/GenBank/DDBJ databases">
        <title>Culture and genomic analysis of Symbiopectobacterium purcellii sp. nov. gen. nov., isolated from the leafhopper Empoasca decipiens.</title>
        <authorList>
            <person name="Nadal-Jimenez P."/>
            <person name="Siozios S."/>
            <person name="Halliday N."/>
            <person name="Camara M."/>
            <person name="Hurst G.D.D."/>
        </authorList>
    </citation>
    <scope>NUCLEOTIDE SEQUENCE [LARGE SCALE GENOMIC DNA]</scope>
    <source>
        <strain evidence="2 3">SyEd1</strain>
    </source>
</reference>
<protein>
    <submittedName>
        <fullName evidence="2">DUF2946 family protein</fullName>
    </submittedName>
</protein>
<keyword evidence="1" id="KW-0472">Membrane</keyword>
<sequence>MVSHATAQKSAACLALLAVLLLFVAPVISKGRAERMPLPQTREMAIHHHSATPAAHHHTAMMQEEGFACGYCELLVHVPFIGIIFIPMVWLMVLLARAPPLPRVLPPRSPPLDATHLPRAPPRLHLSLAA</sequence>
<keyword evidence="1" id="KW-0812">Transmembrane</keyword>